<evidence type="ECO:0000256" key="4">
    <source>
        <dbReference type="PROSITE-ProRule" id="PRU00335"/>
    </source>
</evidence>
<sequence length="196" mass="20901">MGRTAGRPRHTTHAAIRDTARALFTEHGFDNVSLARIAAAAGIGRTTLFAYYPAKTTLMSEELEAHTNAAIAYLDTDPEGSALDVVAEAIRRATDYSIAEHDDFARRRAIVRDSAELQAAVARHAETITAALAAGAGERVPEPNRMLAGDLARALMAVASRAIDDWSAQPPEVALDEYVALRIAPLRAAFAALLPA</sequence>
<accession>A0ABW5UUI9</accession>
<reference evidence="7" key="1">
    <citation type="journal article" date="2019" name="Int. J. Syst. Evol. Microbiol.">
        <title>The Global Catalogue of Microorganisms (GCM) 10K type strain sequencing project: providing services to taxonomists for standard genome sequencing and annotation.</title>
        <authorList>
            <consortium name="The Broad Institute Genomics Platform"/>
            <consortium name="The Broad Institute Genome Sequencing Center for Infectious Disease"/>
            <person name="Wu L."/>
            <person name="Ma J."/>
        </authorList>
    </citation>
    <scope>NUCLEOTIDE SEQUENCE [LARGE SCALE GENOMIC DNA]</scope>
    <source>
        <strain evidence="7">TISTR 1514</strain>
    </source>
</reference>
<dbReference type="InterPro" id="IPR050109">
    <property type="entry name" value="HTH-type_TetR-like_transc_reg"/>
</dbReference>
<keyword evidence="2 4" id="KW-0238">DNA-binding</keyword>
<protein>
    <submittedName>
        <fullName evidence="6">TetR family transcriptional regulator</fullName>
    </submittedName>
</protein>
<evidence type="ECO:0000256" key="3">
    <source>
        <dbReference type="ARBA" id="ARBA00023163"/>
    </source>
</evidence>
<dbReference type="PRINTS" id="PR00455">
    <property type="entry name" value="HTHTETR"/>
</dbReference>
<comment type="caution">
    <text evidence="6">The sequence shown here is derived from an EMBL/GenBank/DDBJ whole genome shotgun (WGS) entry which is preliminary data.</text>
</comment>
<dbReference type="PANTHER" id="PTHR30055">
    <property type="entry name" value="HTH-TYPE TRANSCRIPTIONAL REGULATOR RUTR"/>
    <property type="match status" value="1"/>
</dbReference>
<evidence type="ECO:0000256" key="1">
    <source>
        <dbReference type="ARBA" id="ARBA00023015"/>
    </source>
</evidence>
<dbReference type="InterPro" id="IPR009057">
    <property type="entry name" value="Homeodomain-like_sf"/>
</dbReference>
<gene>
    <name evidence="6" type="ORF">ACFSW7_00745</name>
</gene>
<dbReference type="InterPro" id="IPR041347">
    <property type="entry name" value="MftR_C"/>
</dbReference>
<evidence type="ECO:0000259" key="5">
    <source>
        <dbReference type="PROSITE" id="PS50977"/>
    </source>
</evidence>
<dbReference type="PROSITE" id="PS50977">
    <property type="entry name" value="HTH_TETR_2"/>
    <property type="match status" value="1"/>
</dbReference>
<evidence type="ECO:0000313" key="6">
    <source>
        <dbReference type="EMBL" id="MFD2756905.1"/>
    </source>
</evidence>
<dbReference type="RefSeq" id="WP_390294611.1">
    <property type="nucleotide sequence ID" value="NZ_JBHUNE010000001.1"/>
</dbReference>
<evidence type="ECO:0000256" key="2">
    <source>
        <dbReference type="ARBA" id="ARBA00023125"/>
    </source>
</evidence>
<dbReference type="InterPro" id="IPR001647">
    <property type="entry name" value="HTH_TetR"/>
</dbReference>
<keyword evidence="1" id="KW-0805">Transcription regulation</keyword>
<dbReference type="EMBL" id="JBHUNE010000001">
    <property type="protein sequence ID" value="MFD2756905.1"/>
    <property type="molecule type" value="Genomic_DNA"/>
</dbReference>
<dbReference type="PANTHER" id="PTHR30055:SF234">
    <property type="entry name" value="HTH-TYPE TRANSCRIPTIONAL REGULATOR BETI"/>
    <property type="match status" value="1"/>
</dbReference>
<organism evidence="6 7">
    <name type="scientific">Gulosibacter faecalis</name>
    <dbReference type="NCBI Taxonomy" id="272240"/>
    <lineage>
        <taxon>Bacteria</taxon>
        <taxon>Bacillati</taxon>
        <taxon>Actinomycetota</taxon>
        <taxon>Actinomycetes</taxon>
        <taxon>Micrococcales</taxon>
        <taxon>Microbacteriaceae</taxon>
        <taxon>Gulosibacter</taxon>
    </lineage>
</organism>
<feature type="domain" description="HTH tetR-type" evidence="5">
    <location>
        <begin position="10"/>
        <end position="70"/>
    </location>
</feature>
<dbReference type="Proteomes" id="UP001597492">
    <property type="component" value="Unassembled WGS sequence"/>
</dbReference>
<proteinExistence type="predicted"/>
<feature type="DNA-binding region" description="H-T-H motif" evidence="4">
    <location>
        <begin position="33"/>
        <end position="52"/>
    </location>
</feature>
<dbReference type="Pfam" id="PF00440">
    <property type="entry name" value="TetR_N"/>
    <property type="match status" value="1"/>
</dbReference>
<keyword evidence="3" id="KW-0804">Transcription</keyword>
<name>A0ABW5UUI9_9MICO</name>
<dbReference type="SUPFAM" id="SSF46689">
    <property type="entry name" value="Homeodomain-like"/>
    <property type="match status" value="1"/>
</dbReference>
<keyword evidence="7" id="KW-1185">Reference proteome</keyword>
<dbReference type="Pfam" id="PF17754">
    <property type="entry name" value="TetR_C_14"/>
    <property type="match status" value="1"/>
</dbReference>
<dbReference type="Gene3D" id="1.10.357.10">
    <property type="entry name" value="Tetracycline Repressor, domain 2"/>
    <property type="match status" value="1"/>
</dbReference>
<evidence type="ECO:0000313" key="7">
    <source>
        <dbReference type="Proteomes" id="UP001597492"/>
    </source>
</evidence>